<accession>A0AA36JDR0</accession>
<comment type="caution">
    <text evidence="2">The sequence shown here is derived from an EMBL/GenBank/DDBJ whole genome shotgun (WGS) entry which is preliminary data.</text>
</comment>
<dbReference type="Proteomes" id="UP001178507">
    <property type="component" value="Unassembled WGS sequence"/>
</dbReference>
<gene>
    <name evidence="2" type="ORF">EVOR1521_LOCUS25935</name>
</gene>
<feature type="chain" id="PRO_5041242140" description="Secreted protein" evidence="1">
    <location>
        <begin position="23"/>
        <end position="143"/>
    </location>
</feature>
<dbReference type="PROSITE" id="PS51257">
    <property type="entry name" value="PROKAR_LIPOPROTEIN"/>
    <property type="match status" value="1"/>
</dbReference>
<name>A0AA36JDR0_9DINO</name>
<evidence type="ECO:0000313" key="3">
    <source>
        <dbReference type="Proteomes" id="UP001178507"/>
    </source>
</evidence>
<evidence type="ECO:0008006" key="4">
    <source>
        <dbReference type="Google" id="ProtNLM"/>
    </source>
</evidence>
<evidence type="ECO:0000313" key="2">
    <source>
        <dbReference type="EMBL" id="CAJ1403209.1"/>
    </source>
</evidence>
<dbReference type="AlphaFoldDB" id="A0AA36JDR0"/>
<proteinExistence type="predicted"/>
<reference evidence="2" key="1">
    <citation type="submission" date="2023-08" db="EMBL/GenBank/DDBJ databases">
        <authorList>
            <person name="Chen Y."/>
            <person name="Shah S."/>
            <person name="Dougan E. K."/>
            <person name="Thang M."/>
            <person name="Chan C."/>
        </authorList>
    </citation>
    <scope>NUCLEOTIDE SEQUENCE</scope>
</reference>
<keyword evidence="1" id="KW-0732">Signal</keyword>
<keyword evidence="3" id="KW-1185">Reference proteome</keyword>
<sequence>MARAYMKCSTLLISMLFACSDGACTTSVFKLCFAARPAMQDALLESCATVSLKVVPKAAQTSIYHQVQCMPCSLQAMPSQALQSNNKRADHTCSESGPSSQLYATLLCSPGQNQLHLKPAITCLYVCCIGNVHNLSGLRAIQT</sequence>
<protein>
    <recommendedName>
        <fullName evidence="4">Secreted protein</fullName>
    </recommendedName>
</protein>
<feature type="signal peptide" evidence="1">
    <location>
        <begin position="1"/>
        <end position="22"/>
    </location>
</feature>
<dbReference type="EMBL" id="CAUJNA010003484">
    <property type="protein sequence ID" value="CAJ1403209.1"/>
    <property type="molecule type" value="Genomic_DNA"/>
</dbReference>
<evidence type="ECO:0000256" key="1">
    <source>
        <dbReference type="SAM" id="SignalP"/>
    </source>
</evidence>
<organism evidence="2 3">
    <name type="scientific">Effrenium voratum</name>
    <dbReference type="NCBI Taxonomy" id="2562239"/>
    <lineage>
        <taxon>Eukaryota</taxon>
        <taxon>Sar</taxon>
        <taxon>Alveolata</taxon>
        <taxon>Dinophyceae</taxon>
        <taxon>Suessiales</taxon>
        <taxon>Symbiodiniaceae</taxon>
        <taxon>Effrenium</taxon>
    </lineage>
</organism>